<evidence type="ECO:0000256" key="1">
    <source>
        <dbReference type="ARBA" id="ARBA00007769"/>
    </source>
</evidence>
<evidence type="ECO:0000313" key="10">
    <source>
        <dbReference type="EMBL" id="KAF9616708.1"/>
    </source>
</evidence>
<keyword evidence="5" id="KW-0460">Magnesium</keyword>
<dbReference type="Pfam" id="PF00180">
    <property type="entry name" value="Iso_dh"/>
    <property type="match status" value="1"/>
</dbReference>
<gene>
    <name evidence="10" type="ORF">IFM89_031725</name>
</gene>
<keyword evidence="3" id="KW-0028">Amino-acid biosynthesis</keyword>
<comment type="caution">
    <text evidence="10">The sequence shown here is derived from an EMBL/GenBank/DDBJ whole genome shotgun (WGS) entry which is preliminary data.</text>
</comment>
<dbReference type="EMBL" id="JADFTS010000003">
    <property type="protein sequence ID" value="KAF9616708.1"/>
    <property type="molecule type" value="Genomic_DNA"/>
</dbReference>
<evidence type="ECO:0000256" key="5">
    <source>
        <dbReference type="ARBA" id="ARBA00022842"/>
    </source>
</evidence>
<feature type="domain" description="Isopropylmalate dehydrogenase-like" evidence="9">
    <location>
        <begin position="31"/>
        <end position="93"/>
    </location>
</feature>
<name>A0A835IJA8_9MAGN</name>
<dbReference type="AlphaFoldDB" id="A0A835IJA8"/>
<dbReference type="InterPro" id="IPR004429">
    <property type="entry name" value="Isopropylmalate_DH"/>
</dbReference>
<evidence type="ECO:0000256" key="4">
    <source>
        <dbReference type="ARBA" id="ARBA00022723"/>
    </source>
</evidence>
<evidence type="ECO:0000256" key="6">
    <source>
        <dbReference type="ARBA" id="ARBA00023002"/>
    </source>
</evidence>
<keyword evidence="8" id="KW-0100">Branched-chain amino acid biosynthesis</keyword>
<evidence type="ECO:0000256" key="2">
    <source>
        <dbReference type="ARBA" id="ARBA00022430"/>
    </source>
</evidence>
<evidence type="ECO:0000256" key="8">
    <source>
        <dbReference type="ARBA" id="ARBA00023304"/>
    </source>
</evidence>
<sequence>MCFVGLHVPSMAGIDYMSLKFDREEEPAAGPGQFEPIHGSAPDIIGQNKTNLLVTVLSVAMLLRYGLHEENAARIIESAVLETLNKGFRIGDIF</sequence>
<dbReference type="Gene3D" id="3.40.718.10">
    <property type="entry name" value="Isopropylmalate Dehydrogenase"/>
    <property type="match status" value="1"/>
</dbReference>
<keyword evidence="2" id="KW-0432">Leucine biosynthesis</keyword>
<evidence type="ECO:0000313" key="11">
    <source>
        <dbReference type="Proteomes" id="UP000631114"/>
    </source>
</evidence>
<proteinExistence type="inferred from homology"/>
<keyword evidence="7" id="KW-0520">NAD</keyword>
<evidence type="ECO:0000259" key="9">
    <source>
        <dbReference type="Pfam" id="PF00180"/>
    </source>
</evidence>
<organism evidence="10 11">
    <name type="scientific">Coptis chinensis</name>
    <dbReference type="NCBI Taxonomy" id="261450"/>
    <lineage>
        <taxon>Eukaryota</taxon>
        <taxon>Viridiplantae</taxon>
        <taxon>Streptophyta</taxon>
        <taxon>Embryophyta</taxon>
        <taxon>Tracheophyta</taxon>
        <taxon>Spermatophyta</taxon>
        <taxon>Magnoliopsida</taxon>
        <taxon>Ranunculales</taxon>
        <taxon>Ranunculaceae</taxon>
        <taxon>Coptidoideae</taxon>
        <taxon>Coptis</taxon>
    </lineage>
</organism>
<keyword evidence="11" id="KW-1185">Reference proteome</keyword>
<keyword evidence="4" id="KW-0479">Metal-binding</keyword>
<dbReference type="PANTHER" id="PTHR42979:SF1">
    <property type="entry name" value="3-ISOPROPYLMALATE DEHYDROGENASE"/>
    <property type="match status" value="1"/>
</dbReference>
<dbReference type="PANTHER" id="PTHR42979">
    <property type="entry name" value="3-ISOPROPYLMALATE DEHYDROGENASE"/>
    <property type="match status" value="1"/>
</dbReference>
<dbReference type="InterPro" id="IPR024084">
    <property type="entry name" value="IsoPropMal-DH-like_dom"/>
</dbReference>
<accession>A0A835IJA8</accession>
<dbReference type="Proteomes" id="UP000631114">
    <property type="component" value="Unassembled WGS sequence"/>
</dbReference>
<dbReference type="GO" id="GO:0009098">
    <property type="term" value="P:L-leucine biosynthetic process"/>
    <property type="evidence" value="ECO:0007669"/>
    <property type="project" value="UniProtKB-KW"/>
</dbReference>
<dbReference type="GO" id="GO:0003862">
    <property type="term" value="F:3-isopropylmalate dehydrogenase activity"/>
    <property type="evidence" value="ECO:0007669"/>
    <property type="project" value="InterPro"/>
</dbReference>
<keyword evidence="6" id="KW-0560">Oxidoreductase</keyword>
<dbReference type="GO" id="GO:0046872">
    <property type="term" value="F:metal ion binding"/>
    <property type="evidence" value="ECO:0007669"/>
    <property type="project" value="UniProtKB-KW"/>
</dbReference>
<reference evidence="10 11" key="1">
    <citation type="submission" date="2020-10" db="EMBL/GenBank/DDBJ databases">
        <title>The Coptis chinensis genome and diversification of protoberbering-type alkaloids.</title>
        <authorList>
            <person name="Wang B."/>
            <person name="Shu S."/>
            <person name="Song C."/>
            <person name="Liu Y."/>
        </authorList>
    </citation>
    <scope>NUCLEOTIDE SEQUENCE [LARGE SCALE GENOMIC DNA]</scope>
    <source>
        <strain evidence="10">HL-2020</strain>
        <tissue evidence="10">Leaf</tissue>
    </source>
</reference>
<evidence type="ECO:0000256" key="3">
    <source>
        <dbReference type="ARBA" id="ARBA00022605"/>
    </source>
</evidence>
<evidence type="ECO:0000256" key="7">
    <source>
        <dbReference type="ARBA" id="ARBA00023027"/>
    </source>
</evidence>
<dbReference type="OrthoDB" id="419183at2759"/>
<protein>
    <recommendedName>
        <fullName evidence="9">Isopropylmalate dehydrogenase-like domain-containing protein</fullName>
    </recommendedName>
</protein>
<comment type="similarity">
    <text evidence="1">Belongs to the isocitrate and isopropylmalate dehydrogenases family.</text>
</comment>
<dbReference type="SUPFAM" id="SSF53659">
    <property type="entry name" value="Isocitrate/Isopropylmalate dehydrogenase-like"/>
    <property type="match status" value="1"/>
</dbReference>